<accession>A0A2W5TBT8</accession>
<dbReference type="InterPro" id="IPR003660">
    <property type="entry name" value="HAMP_dom"/>
</dbReference>
<comment type="subcellular location">
    <subcellularLocation>
        <location evidence="2">Membrane</location>
    </subcellularLocation>
</comment>
<organism evidence="14 15">
    <name type="scientific">Archangium gephyra</name>
    <dbReference type="NCBI Taxonomy" id="48"/>
    <lineage>
        <taxon>Bacteria</taxon>
        <taxon>Pseudomonadati</taxon>
        <taxon>Myxococcota</taxon>
        <taxon>Myxococcia</taxon>
        <taxon>Myxococcales</taxon>
        <taxon>Cystobacterineae</taxon>
        <taxon>Archangiaceae</taxon>
        <taxon>Archangium</taxon>
    </lineage>
</organism>
<comment type="catalytic activity">
    <reaction evidence="1">
        <text>ATP + protein L-histidine = ADP + protein N-phospho-L-histidine.</text>
        <dbReference type="EC" id="2.7.13.3"/>
    </reaction>
</comment>
<keyword evidence="11" id="KW-0812">Transmembrane</keyword>
<keyword evidence="7 14" id="KW-0418">Kinase</keyword>
<dbReference type="SMART" id="SM00387">
    <property type="entry name" value="HATPase_c"/>
    <property type="match status" value="1"/>
</dbReference>
<dbReference type="InterPro" id="IPR036890">
    <property type="entry name" value="HATPase_C_sf"/>
</dbReference>
<dbReference type="EC" id="2.7.13.3" evidence="3"/>
<dbReference type="PANTHER" id="PTHR43065:SF10">
    <property type="entry name" value="PEROXIDE STRESS-ACTIVATED HISTIDINE KINASE MAK3"/>
    <property type="match status" value="1"/>
</dbReference>
<comment type="caution">
    <text evidence="14">The sequence shown here is derived from an EMBL/GenBank/DDBJ whole genome shotgun (WGS) entry which is preliminary data.</text>
</comment>
<evidence type="ECO:0000256" key="3">
    <source>
        <dbReference type="ARBA" id="ARBA00012438"/>
    </source>
</evidence>
<dbReference type="Pfam" id="PF00512">
    <property type="entry name" value="HisKA"/>
    <property type="match status" value="1"/>
</dbReference>
<evidence type="ECO:0000256" key="9">
    <source>
        <dbReference type="ARBA" id="ARBA00023012"/>
    </source>
</evidence>
<dbReference type="SMART" id="SM00388">
    <property type="entry name" value="HisKA"/>
    <property type="match status" value="1"/>
</dbReference>
<dbReference type="SUPFAM" id="SSF55874">
    <property type="entry name" value="ATPase domain of HSP90 chaperone/DNA topoisomerase II/histidine kinase"/>
    <property type="match status" value="1"/>
</dbReference>
<feature type="transmembrane region" description="Helical" evidence="11">
    <location>
        <begin position="12"/>
        <end position="31"/>
    </location>
</feature>
<dbReference type="PANTHER" id="PTHR43065">
    <property type="entry name" value="SENSOR HISTIDINE KINASE"/>
    <property type="match status" value="1"/>
</dbReference>
<evidence type="ECO:0000256" key="6">
    <source>
        <dbReference type="ARBA" id="ARBA00022741"/>
    </source>
</evidence>
<name>A0A2W5TBT8_9BACT</name>
<dbReference type="Gene3D" id="6.10.340.10">
    <property type="match status" value="1"/>
</dbReference>
<keyword evidence="5" id="KW-0808">Transferase</keyword>
<dbReference type="InterPro" id="IPR005467">
    <property type="entry name" value="His_kinase_dom"/>
</dbReference>
<dbReference type="SMART" id="SM00304">
    <property type="entry name" value="HAMP"/>
    <property type="match status" value="1"/>
</dbReference>
<gene>
    <name evidence="14" type="ORF">DI536_21275</name>
</gene>
<dbReference type="SUPFAM" id="SSF158472">
    <property type="entry name" value="HAMP domain-like"/>
    <property type="match status" value="1"/>
</dbReference>
<dbReference type="InterPro" id="IPR003661">
    <property type="entry name" value="HisK_dim/P_dom"/>
</dbReference>
<feature type="domain" description="HAMP" evidence="13">
    <location>
        <begin position="223"/>
        <end position="275"/>
    </location>
</feature>
<feature type="transmembrane region" description="Helical" evidence="11">
    <location>
        <begin position="201"/>
        <end position="223"/>
    </location>
</feature>
<dbReference type="Pfam" id="PF00672">
    <property type="entry name" value="HAMP"/>
    <property type="match status" value="1"/>
</dbReference>
<keyword evidence="8" id="KW-0067">ATP-binding</keyword>
<sequence>MKLSLTTRIFVGYAVVLVTFGAVSGFSVFTLRQNQLEIRLVSEGYLGLSQTVAAIETFQSNQSKDTARLRDEPNVETRKALIRLARLYFPGLMADRLRTGKETAQRVLEFAPEAERPFVADVARKFDELTVRFAEYEAEADRVFTLLETPKVDWEAANRALDRLQQMENGLSSTIRLLHGSLEARIHERVRLTQERERRTGVAIILFPVVAIGVGLLATGVAARSLRPVRTLIDGVSRIRRGDYEAKIGVDGEDEIAVLAREFDAMAKALRDREAQLQQKQQELLRAERLAAVGRVSAQVAHEIRNPLSSIGLNVEMLTDQLDAAQFKTPEDAKESKHLLSSVTREVDRLAEITEEYLRLARLPAPVKRPEDLSKIIDEVMGFAREELERAGLTVKLDLPAAPLPVLADEGQLRQVMLNLVRNAREAMAAGGTLTVRARVDHGQLLVEIVDTGSGMSADVKAKLFEPFFTTKQGGTGLGLPLSRQIVEAHGGQVDVDSEEGRGTTFRLRFPRA</sequence>
<evidence type="ECO:0000313" key="14">
    <source>
        <dbReference type="EMBL" id="PZR09866.1"/>
    </source>
</evidence>
<dbReference type="InterPro" id="IPR003594">
    <property type="entry name" value="HATPase_dom"/>
</dbReference>
<evidence type="ECO:0000259" key="12">
    <source>
        <dbReference type="PROSITE" id="PS50109"/>
    </source>
</evidence>
<dbReference type="InterPro" id="IPR004358">
    <property type="entry name" value="Sig_transdc_His_kin-like_C"/>
</dbReference>
<feature type="coiled-coil region" evidence="10">
    <location>
        <begin position="260"/>
        <end position="290"/>
    </location>
</feature>
<dbReference type="EMBL" id="QFQP01000019">
    <property type="protein sequence ID" value="PZR09866.1"/>
    <property type="molecule type" value="Genomic_DNA"/>
</dbReference>
<feature type="domain" description="Histidine kinase" evidence="12">
    <location>
        <begin position="299"/>
        <end position="513"/>
    </location>
</feature>
<keyword evidence="6" id="KW-0547">Nucleotide-binding</keyword>
<dbReference type="PROSITE" id="PS50109">
    <property type="entry name" value="HIS_KIN"/>
    <property type="match status" value="1"/>
</dbReference>
<dbReference type="CDD" id="cd06225">
    <property type="entry name" value="HAMP"/>
    <property type="match status" value="1"/>
</dbReference>
<evidence type="ECO:0000256" key="5">
    <source>
        <dbReference type="ARBA" id="ARBA00022679"/>
    </source>
</evidence>
<keyword evidence="10" id="KW-0175">Coiled coil</keyword>
<dbReference type="GO" id="GO:0000155">
    <property type="term" value="F:phosphorelay sensor kinase activity"/>
    <property type="evidence" value="ECO:0007669"/>
    <property type="project" value="InterPro"/>
</dbReference>
<dbReference type="AlphaFoldDB" id="A0A2W5TBT8"/>
<evidence type="ECO:0000256" key="2">
    <source>
        <dbReference type="ARBA" id="ARBA00004370"/>
    </source>
</evidence>
<dbReference type="SUPFAM" id="SSF47384">
    <property type="entry name" value="Homodimeric domain of signal transducing histidine kinase"/>
    <property type="match status" value="1"/>
</dbReference>
<evidence type="ECO:0000256" key="4">
    <source>
        <dbReference type="ARBA" id="ARBA00022553"/>
    </source>
</evidence>
<dbReference type="Pfam" id="PF02518">
    <property type="entry name" value="HATPase_c"/>
    <property type="match status" value="1"/>
</dbReference>
<dbReference type="GO" id="GO:0016020">
    <property type="term" value="C:membrane"/>
    <property type="evidence" value="ECO:0007669"/>
    <property type="project" value="UniProtKB-SubCell"/>
</dbReference>
<evidence type="ECO:0000256" key="11">
    <source>
        <dbReference type="SAM" id="Phobius"/>
    </source>
</evidence>
<keyword evidence="11" id="KW-1133">Transmembrane helix</keyword>
<dbReference type="PRINTS" id="PR00344">
    <property type="entry name" value="BCTRLSENSOR"/>
</dbReference>
<evidence type="ECO:0000256" key="10">
    <source>
        <dbReference type="SAM" id="Coils"/>
    </source>
</evidence>
<evidence type="ECO:0000256" key="7">
    <source>
        <dbReference type="ARBA" id="ARBA00022777"/>
    </source>
</evidence>
<dbReference type="InterPro" id="IPR036097">
    <property type="entry name" value="HisK_dim/P_sf"/>
</dbReference>
<dbReference type="GO" id="GO:0005524">
    <property type="term" value="F:ATP binding"/>
    <property type="evidence" value="ECO:0007669"/>
    <property type="project" value="UniProtKB-KW"/>
</dbReference>
<keyword evidence="4" id="KW-0597">Phosphoprotein</keyword>
<proteinExistence type="predicted"/>
<protein>
    <recommendedName>
        <fullName evidence="3">histidine kinase</fullName>
        <ecNumber evidence="3">2.7.13.3</ecNumber>
    </recommendedName>
</protein>
<evidence type="ECO:0000256" key="8">
    <source>
        <dbReference type="ARBA" id="ARBA00022840"/>
    </source>
</evidence>
<reference evidence="14 15" key="1">
    <citation type="submission" date="2017-08" db="EMBL/GenBank/DDBJ databases">
        <title>Infants hospitalized years apart are colonized by the same room-sourced microbial strains.</title>
        <authorList>
            <person name="Brooks B."/>
            <person name="Olm M.R."/>
            <person name="Firek B.A."/>
            <person name="Baker R."/>
            <person name="Thomas B.C."/>
            <person name="Morowitz M.J."/>
            <person name="Banfield J.F."/>
        </authorList>
    </citation>
    <scope>NUCLEOTIDE SEQUENCE [LARGE SCALE GENOMIC DNA]</scope>
    <source>
        <strain evidence="14">S2_003_000_R2_14</strain>
    </source>
</reference>
<keyword evidence="11" id="KW-0472">Membrane</keyword>
<keyword evidence="9" id="KW-0902">Two-component regulatory system</keyword>
<evidence type="ECO:0000313" key="15">
    <source>
        <dbReference type="Proteomes" id="UP000249061"/>
    </source>
</evidence>
<dbReference type="Gene3D" id="1.10.287.130">
    <property type="match status" value="1"/>
</dbReference>
<evidence type="ECO:0000256" key="1">
    <source>
        <dbReference type="ARBA" id="ARBA00000085"/>
    </source>
</evidence>
<dbReference type="PROSITE" id="PS50885">
    <property type="entry name" value="HAMP"/>
    <property type="match status" value="1"/>
</dbReference>
<dbReference type="CDD" id="cd00082">
    <property type="entry name" value="HisKA"/>
    <property type="match status" value="1"/>
</dbReference>
<dbReference type="Gene3D" id="3.30.565.10">
    <property type="entry name" value="Histidine kinase-like ATPase, C-terminal domain"/>
    <property type="match status" value="1"/>
</dbReference>
<dbReference type="Proteomes" id="UP000249061">
    <property type="component" value="Unassembled WGS sequence"/>
</dbReference>
<evidence type="ECO:0000259" key="13">
    <source>
        <dbReference type="PROSITE" id="PS50885"/>
    </source>
</evidence>